<reference evidence="1 2" key="1">
    <citation type="submission" date="2017-09" db="EMBL/GenBank/DDBJ databases">
        <title>Depth-based differentiation of microbial function through sediment-hosted aquifers and enrichment of novel symbionts in the deep terrestrial subsurface.</title>
        <authorList>
            <person name="Probst A.J."/>
            <person name="Ladd B."/>
            <person name="Jarett J.K."/>
            <person name="Geller-Mcgrath D.E."/>
            <person name="Sieber C.M."/>
            <person name="Emerson J.B."/>
            <person name="Anantharaman K."/>
            <person name="Thomas B.C."/>
            <person name="Malmstrom R."/>
            <person name="Stieglmeier M."/>
            <person name="Klingl A."/>
            <person name="Woyke T."/>
            <person name="Ryan C.M."/>
            <person name="Banfield J.F."/>
        </authorList>
    </citation>
    <scope>NUCLEOTIDE SEQUENCE [LARGE SCALE GENOMIC DNA]</scope>
    <source>
        <strain evidence="1">CG18_big_fil_WC_8_21_14_2_50_37_10</strain>
    </source>
</reference>
<name>A0A2H0FL21_9BACT</name>
<proteinExistence type="predicted"/>
<protein>
    <submittedName>
        <fullName evidence="1">Uncharacterized protein</fullName>
    </submittedName>
</protein>
<sequence length="63" mass="6750">KGVGGKEFLPALAFPPPPNFVFRFAKCAAKEDVALAPALPCAGNDKELPIFCVFQFGILHYGI</sequence>
<dbReference type="AlphaFoldDB" id="A0A2H0FL21"/>
<dbReference type="Proteomes" id="UP000230778">
    <property type="component" value="Unassembled WGS sequence"/>
</dbReference>
<comment type="caution">
    <text evidence="1">The sequence shown here is derived from an EMBL/GenBank/DDBJ whole genome shotgun (WGS) entry which is preliminary data.</text>
</comment>
<dbReference type="EMBL" id="PCUC01000039">
    <property type="protein sequence ID" value="PIQ07374.1"/>
    <property type="molecule type" value="Genomic_DNA"/>
</dbReference>
<evidence type="ECO:0000313" key="2">
    <source>
        <dbReference type="Proteomes" id="UP000230778"/>
    </source>
</evidence>
<accession>A0A2H0FL21</accession>
<organism evidence="1 2">
    <name type="scientific">Candidatus Nealsonbacteria bacterium CG18_big_fil_WC_8_21_14_2_50_37_10</name>
    <dbReference type="NCBI Taxonomy" id="1974717"/>
    <lineage>
        <taxon>Bacteria</taxon>
        <taxon>Candidatus Nealsoniibacteriota</taxon>
    </lineage>
</organism>
<gene>
    <name evidence="1" type="ORF">COW72_00675</name>
</gene>
<feature type="non-terminal residue" evidence="1">
    <location>
        <position position="1"/>
    </location>
</feature>
<evidence type="ECO:0000313" key="1">
    <source>
        <dbReference type="EMBL" id="PIQ07374.1"/>
    </source>
</evidence>